<evidence type="ECO:0000259" key="12">
    <source>
        <dbReference type="Pfam" id="PF17946"/>
    </source>
</evidence>
<keyword evidence="6 10" id="KW-0269">Exonuclease</keyword>
<evidence type="ECO:0000256" key="5">
    <source>
        <dbReference type="ARBA" id="ARBA00022806"/>
    </source>
</evidence>
<dbReference type="GO" id="GO:0005524">
    <property type="term" value="F:ATP binding"/>
    <property type="evidence" value="ECO:0007669"/>
    <property type="project" value="UniProtKB-UniRule"/>
</dbReference>
<comment type="miscellaneous">
    <text evidence="10">In the RecBCD complex, RecB has a slow 3'-5' helicase, an exonuclease activity and loads RecA onto ssDNA, RecD has a fast 5'-3' helicase activity, while RecC stimulates the ATPase and processivity of the RecB helicase and contributes to recognition of the Chi site.</text>
</comment>
<keyword evidence="14" id="KW-1185">Reference proteome</keyword>
<dbReference type="Gene3D" id="3.40.50.300">
    <property type="entry name" value="P-loop containing nucleotide triphosphate hydrolases"/>
    <property type="match status" value="1"/>
</dbReference>
<dbReference type="SUPFAM" id="SSF52540">
    <property type="entry name" value="P-loop containing nucleoside triphosphate hydrolases"/>
    <property type="match status" value="2"/>
</dbReference>
<keyword evidence="5 10" id="KW-0347">Helicase</keyword>
<dbReference type="InterPro" id="IPR006697">
    <property type="entry name" value="RecC"/>
</dbReference>
<dbReference type="InterPro" id="IPR027417">
    <property type="entry name" value="P-loop_NTPase"/>
</dbReference>
<dbReference type="InterPro" id="IPR041500">
    <property type="entry name" value="RecC_C"/>
</dbReference>
<evidence type="ECO:0000256" key="1">
    <source>
        <dbReference type="ARBA" id="ARBA00022722"/>
    </source>
</evidence>
<accession>A0A1I4PPD1</accession>
<evidence type="ECO:0000256" key="7">
    <source>
        <dbReference type="ARBA" id="ARBA00022840"/>
    </source>
</evidence>
<dbReference type="InterPro" id="IPR013986">
    <property type="entry name" value="DExx_box_DNA_helicase_dom_sf"/>
</dbReference>
<dbReference type="Proteomes" id="UP000199556">
    <property type="component" value="Unassembled WGS sequence"/>
</dbReference>
<keyword evidence="7 10" id="KW-0067">ATP-binding</keyword>
<dbReference type="InterPro" id="IPR011335">
    <property type="entry name" value="Restrct_endonuc-II-like"/>
</dbReference>
<dbReference type="GO" id="GO:0003678">
    <property type="term" value="F:DNA helicase activity"/>
    <property type="evidence" value="ECO:0007669"/>
    <property type="project" value="UniProtKB-UniRule"/>
</dbReference>
<dbReference type="GO" id="GO:0008854">
    <property type="term" value="F:exodeoxyribonuclease V activity"/>
    <property type="evidence" value="ECO:0007669"/>
    <property type="project" value="InterPro"/>
</dbReference>
<comment type="function">
    <text evidence="10">A helicase/nuclease that prepares dsDNA breaks (DSB) for recombinational DNA repair. Binds to DSBs and unwinds DNA via a highly rapid and processive ATP-dependent bidirectional helicase activity. Unwinds dsDNA until it encounters a Chi (crossover hotspot instigator) sequence from the 3' direction. Cuts ssDNA a few nucleotides 3' to the Chi site. The properties and activities of the enzyme are changed at Chi. The Chi-altered holoenzyme produces a long 3'-ssDNA overhang and facilitates RecA-binding to the ssDNA for homologous DNA recombination and repair. Holoenzyme degrades any linearized DNA that is unable to undergo homologous recombination. In the holoenzyme this subunit recognizes the wild-type Chi sequence, and when added to isolated RecB increases its ATP-dependent helicase processivity.</text>
</comment>
<feature type="region of interest" description="Disordered" evidence="11">
    <location>
        <begin position="1097"/>
        <end position="1121"/>
    </location>
</feature>
<dbReference type="Gene3D" id="1.10.10.990">
    <property type="match status" value="1"/>
</dbReference>
<dbReference type="AlphaFoldDB" id="A0A1I4PPD1"/>
<proteinExistence type="inferred from homology"/>
<dbReference type="PIRSF" id="PIRSF000980">
    <property type="entry name" value="RecC"/>
    <property type="match status" value="1"/>
</dbReference>
<dbReference type="EMBL" id="FOUO01000002">
    <property type="protein sequence ID" value="SFM29682.1"/>
    <property type="molecule type" value="Genomic_DNA"/>
</dbReference>
<dbReference type="PANTHER" id="PTHR30591:SF1">
    <property type="entry name" value="RECBCD ENZYME SUBUNIT RECC"/>
    <property type="match status" value="1"/>
</dbReference>
<keyword evidence="9 10" id="KW-0234">DNA repair</keyword>
<dbReference type="HAMAP" id="MF_01486">
    <property type="entry name" value="RecC"/>
    <property type="match status" value="1"/>
</dbReference>
<evidence type="ECO:0000256" key="8">
    <source>
        <dbReference type="ARBA" id="ARBA00023125"/>
    </source>
</evidence>
<dbReference type="GO" id="GO:0003677">
    <property type="term" value="F:DNA binding"/>
    <property type="evidence" value="ECO:0007669"/>
    <property type="project" value="UniProtKB-UniRule"/>
</dbReference>
<keyword evidence="4 10" id="KW-0378">Hydrolase</keyword>
<dbReference type="NCBIfam" id="TIGR01450">
    <property type="entry name" value="recC"/>
    <property type="match status" value="1"/>
</dbReference>
<dbReference type="PANTHER" id="PTHR30591">
    <property type="entry name" value="RECBCD ENZYME SUBUNIT RECC"/>
    <property type="match status" value="1"/>
</dbReference>
<evidence type="ECO:0000256" key="3">
    <source>
        <dbReference type="ARBA" id="ARBA00022763"/>
    </source>
</evidence>
<dbReference type="STRING" id="195064.SAMN05421721_102124"/>
<dbReference type="Gene3D" id="1.10.10.160">
    <property type="match status" value="1"/>
</dbReference>
<keyword evidence="3 10" id="KW-0227">DNA damage</keyword>
<evidence type="ECO:0000256" key="9">
    <source>
        <dbReference type="ARBA" id="ARBA00023204"/>
    </source>
</evidence>
<protein>
    <recommendedName>
        <fullName evidence="10">RecBCD enzyme subunit RecC</fullName>
    </recommendedName>
    <alternativeName>
        <fullName evidence="10">Exonuclease V subunit RecC</fullName>
        <shortName evidence="10">ExoV subunit RecC</shortName>
    </alternativeName>
    <alternativeName>
        <fullName evidence="10">Helicase/nuclease RecBCD subunit RecC</fullName>
    </alternativeName>
</protein>
<comment type="subunit">
    <text evidence="10">Heterotrimer of RecB, RecC and RecD. All subunits contribute to DNA-binding.</text>
</comment>
<evidence type="ECO:0000256" key="4">
    <source>
        <dbReference type="ARBA" id="ARBA00022801"/>
    </source>
</evidence>
<evidence type="ECO:0000313" key="14">
    <source>
        <dbReference type="Proteomes" id="UP000199556"/>
    </source>
</evidence>
<dbReference type="RefSeq" id="WP_090483537.1">
    <property type="nucleotide sequence ID" value="NZ_FOUO01000002.1"/>
</dbReference>
<dbReference type="Pfam" id="PF17946">
    <property type="entry name" value="RecC_C"/>
    <property type="match status" value="1"/>
</dbReference>
<reference evidence="13 14" key="1">
    <citation type="submission" date="2016-10" db="EMBL/GenBank/DDBJ databases">
        <authorList>
            <person name="de Groot N.N."/>
        </authorList>
    </citation>
    <scope>NUCLEOTIDE SEQUENCE [LARGE SCALE GENOMIC DNA]</scope>
    <source>
        <strain evidence="13 14">DSM 4180</strain>
    </source>
</reference>
<dbReference type="SUPFAM" id="SSF52980">
    <property type="entry name" value="Restriction endonuclease-like"/>
    <property type="match status" value="1"/>
</dbReference>
<evidence type="ECO:0000256" key="6">
    <source>
        <dbReference type="ARBA" id="ARBA00022839"/>
    </source>
</evidence>
<dbReference type="Pfam" id="PF04257">
    <property type="entry name" value="Exonuc_V_gamma"/>
    <property type="match status" value="1"/>
</dbReference>
<keyword evidence="8 10" id="KW-0238">DNA-binding</keyword>
<dbReference type="GO" id="GO:0009338">
    <property type="term" value="C:exodeoxyribonuclease V complex"/>
    <property type="evidence" value="ECO:0007669"/>
    <property type="project" value="InterPro"/>
</dbReference>
<gene>
    <name evidence="10" type="primary">recC</name>
    <name evidence="13" type="ORF">SAMN05421721_102124</name>
</gene>
<keyword evidence="2 10" id="KW-0547">Nucleotide-binding</keyword>
<name>A0A1I4PPD1_ECTMO</name>
<evidence type="ECO:0000256" key="11">
    <source>
        <dbReference type="SAM" id="MobiDB-lite"/>
    </source>
</evidence>
<evidence type="ECO:0000313" key="13">
    <source>
        <dbReference type="EMBL" id="SFM29682.1"/>
    </source>
</evidence>
<organism evidence="13 14">
    <name type="scientific">Ectothiorhodospira mobilis</name>
    <dbReference type="NCBI Taxonomy" id="195064"/>
    <lineage>
        <taxon>Bacteria</taxon>
        <taxon>Pseudomonadati</taxon>
        <taxon>Pseudomonadota</taxon>
        <taxon>Gammaproteobacteria</taxon>
        <taxon>Chromatiales</taxon>
        <taxon>Ectothiorhodospiraceae</taxon>
        <taxon>Ectothiorhodospira</taxon>
    </lineage>
</organism>
<evidence type="ECO:0000256" key="10">
    <source>
        <dbReference type="HAMAP-Rule" id="MF_01486"/>
    </source>
</evidence>
<dbReference type="OrthoDB" id="9762834at2"/>
<dbReference type="Gene3D" id="3.40.50.10930">
    <property type="match status" value="1"/>
</dbReference>
<keyword evidence="1 10" id="KW-0540">Nuclease</keyword>
<evidence type="ECO:0000256" key="2">
    <source>
        <dbReference type="ARBA" id="ARBA00022741"/>
    </source>
</evidence>
<comment type="similarity">
    <text evidence="10">Belongs to the RecC family.</text>
</comment>
<sequence length="1167" mass="131371">MATPAQTTDITPGFMAVHGNHLEDLRALAVAWMRRYPLKPLDNEVILVQSNGIAQWLRLALARHPGEGEGGVGIAAALEVDLPARFLWRAYRAVLGDAAVPETSPLARDPLIWRLMRLLPDCLRQPAFAPLRRFLEDDHDLRKRHQLAQRLADLLDQYQVYRADWLQDWARGQDHLRDARGGLHPLKEDENLWQPALWRALITDLGPGADAGSRAGIHTRFMERIPQLDTRPPGLPRRVMVFGVSSLPAQMLEALAGISRFTQVLLCVHNPCRHYWADIIADKDLLRAPRRRQAPKAGMPGDLPEEDLHHHAHPLLAAWGRQGRDYIRMLDAHDDPGRYRGLFADLPWERIDLFESHGGHTLLQQLQDDILELRPLAETREHWPPVDVARDDSLRFHVAHGPQREVEVLHDRLLDRFSRDPSLRPRDVIVMVPDIQRYAPHFQAVFGQIPPEDARHIPFTLADLGQRGQDPVLVALERLLHLPESRLGVSELLDLLDLPAVRARFGLTRGQVPQLQEWIRGAGIRWGLHARQRAALDLPGDLEQNTWRFGWRRMLLGYAAGGEGPWCGIEPYDEVAGLDAALAGPLTDLLDALERWWEILSRPAPPAEWGLRLRNLMADFFAPDEEAGRITLMRADEALEQWETDCTAAAMDAPLPLGVVREHWLGALEGPRLTQRFLTGGVTVCTLMPMRAIPFRIVCLLGMNDGDYPRSRPPLDFDLMARDPRPGDRSRREDDRYLFLEALLSARDHCHVSWVGRDARDNAERPPSVLVGQLREHLAAGWTPAQADTDLLASLTTVHPLQPFARVLFEAGEGQYTYAREWEGVHAPAPETAQSKAAPLPWQPPEEALDTDTLGDFLKDPVGAFFSHRLRVRFDQDADVAEDQEPFALDGLGHWQAVSHLVEAALYPPPDPDTPQGVIEDRLQQALAAWRRAGHLPPGGMGGYVAEQVCASARDLLMRHQDLVRAHGRILDTPRRLRLQWQDLVLEDWLPPLREDADGKRLCLRHEPGRLRTGQTPFLRLDKCCRPWVLHLLAQAEGVAMDTVLVGVDATLHMPALDAGTARSHLHSLLRAWREGQTRPLPAYCQGTAAWLRVQEKGPAKQEEDLRKVHEGDGNRMGERDRNPALARAWPGAEDLLSDPEFPHWAGVLYAPLQEGVKHGPMPEGGQ</sequence>
<dbReference type="GO" id="GO:0000724">
    <property type="term" value="P:double-strand break repair via homologous recombination"/>
    <property type="evidence" value="ECO:0007669"/>
    <property type="project" value="UniProtKB-UniRule"/>
</dbReference>
<feature type="domain" description="RecC C-terminal" evidence="12">
    <location>
        <begin position="847"/>
        <end position="1093"/>
    </location>
</feature>
<dbReference type="Gene3D" id="1.10.486.10">
    <property type="entry name" value="PCRA, domain 4"/>
    <property type="match status" value="1"/>
</dbReference>